<protein>
    <recommendedName>
        <fullName evidence="2">DUF7314 domain-containing protein</fullName>
    </recommendedName>
</protein>
<keyword evidence="1" id="KW-0812">Transmembrane</keyword>
<gene>
    <name evidence="3" type="ORF">SAMN04487945_0961</name>
</gene>
<name>A0A1I0NME6_9EURY</name>
<proteinExistence type="predicted"/>
<sequence>MADEFAKGLGLLTGAGLVWMVLAGWYKTPSFAGGQLTSSVPSELTMYDQLAVVLLEGMFWLAIFGALFFWIGVPLGRELHAKYSGE</sequence>
<dbReference type="Proteomes" id="UP000198518">
    <property type="component" value="Unassembled WGS sequence"/>
</dbReference>
<accession>A0A1I0NME6</accession>
<dbReference type="OrthoDB" id="209648at2157"/>
<dbReference type="EMBL" id="FOJA01000001">
    <property type="protein sequence ID" value="SEW02045.1"/>
    <property type="molecule type" value="Genomic_DNA"/>
</dbReference>
<evidence type="ECO:0000313" key="4">
    <source>
        <dbReference type="Proteomes" id="UP000198518"/>
    </source>
</evidence>
<keyword evidence="1" id="KW-1133">Transmembrane helix</keyword>
<feature type="transmembrane region" description="Helical" evidence="1">
    <location>
        <begin position="9"/>
        <end position="26"/>
    </location>
</feature>
<organism evidence="3 4">
    <name type="scientific">Halobacterium jilantaiense</name>
    <dbReference type="NCBI Taxonomy" id="355548"/>
    <lineage>
        <taxon>Archaea</taxon>
        <taxon>Methanobacteriati</taxon>
        <taxon>Methanobacteriota</taxon>
        <taxon>Stenosarchaea group</taxon>
        <taxon>Halobacteria</taxon>
        <taxon>Halobacteriales</taxon>
        <taxon>Halobacteriaceae</taxon>
        <taxon>Halobacterium</taxon>
    </lineage>
</organism>
<keyword evidence="1" id="KW-0472">Membrane</keyword>
<dbReference type="RefSeq" id="WP_089668228.1">
    <property type="nucleotide sequence ID" value="NZ_FOJA01000001.1"/>
</dbReference>
<feature type="domain" description="DUF7314" evidence="2">
    <location>
        <begin position="1"/>
        <end position="84"/>
    </location>
</feature>
<evidence type="ECO:0000259" key="2">
    <source>
        <dbReference type="Pfam" id="PF23996"/>
    </source>
</evidence>
<dbReference type="AlphaFoldDB" id="A0A1I0NME6"/>
<feature type="transmembrane region" description="Helical" evidence="1">
    <location>
        <begin position="46"/>
        <end position="73"/>
    </location>
</feature>
<keyword evidence="4" id="KW-1185">Reference proteome</keyword>
<dbReference type="Pfam" id="PF23996">
    <property type="entry name" value="DUF7314"/>
    <property type="match status" value="1"/>
</dbReference>
<dbReference type="STRING" id="355548.SAMN04487945_0961"/>
<dbReference type="InterPro" id="IPR055738">
    <property type="entry name" value="DUF7314"/>
</dbReference>
<reference evidence="3 4" key="1">
    <citation type="submission" date="2016-10" db="EMBL/GenBank/DDBJ databases">
        <authorList>
            <person name="de Groot N.N."/>
        </authorList>
    </citation>
    <scope>NUCLEOTIDE SEQUENCE [LARGE SCALE GENOMIC DNA]</scope>
    <source>
        <strain evidence="3 4">CGMCC 1.5337</strain>
    </source>
</reference>
<evidence type="ECO:0000313" key="3">
    <source>
        <dbReference type="EMBL" id="SEW02045.1"/>
    </source>
</evidence>
<evidence type="ECO:0000256" key="1">
    <source>
        <dbReference type="SAM" id="Phobius"/>
    </source>
</evidence>